<dbReference type="RefSeq" id="WP_161057803.1">
    <property type="nucleotide sequence ID" value="NZ_WWCT01000030.1"/>
</dbReference>
<dbReference type="EMBL" id="WWCT01000030">
    <property type="protein sequence ID" value="MYN30094.1"/>
    <property type="molecule type" value="Genomic_DNA"/>
</dbReference>
<dbReference type="SUPFAM" id="SSF56300">
    <property type="entry name" value="Metallo-dependent phosphatases"/>
    <property type="match status" value="1"/>
</dbReference>
<dbReference type="Pfam" id="PF00149">
    <property type="entry name" value="Metallophos"/>
    <property type="match status" value="1"/>
</dbReference>
<proteinExistence type="predicted"/>
<dbReference type="InterPro" id="IPR027417">
    <property type="entry name" value="P-loop_NTPase"/>
</dbReference>
<dbReference type="InterPro" id="IPR051158">
    <property type="entry name" value="Metallophosphoesterase_sf"/>
</dbReference>
<dbReference type="Pfam" id="PF24406">
    <property type="entry name" value="nSTAND_NTPase4"/>
    <property type="match status" value="1"/>
</dbReference>
<dbReference type="PANTHER" id="PTHR31302:SF0">
    <property type="entry name" value="TRANSMEMBRANE PROTEIN WITH METALLOPHOSPHOESTERASE DOMAIN"/>
    <property type="match status" value="1"/>
</dbReference>
<evidence type="ECO:0008006" key="5">
    <source>
        <dbReference type="Google" id="ProtNLM"/>
    </source>
</evidence>
<gene>
    <name evidence="3" type="ORF">GTP69_27160</name>
</gene>
<dbReference type="InterPro" id="IPR004843">
    <property type="entry name" value="Calcineurin-like_PHP"/>
</dbReference>
<protein>
    <recommendedName>
        <fullName evidence="5">Calcineurin-like phosphoesterase domain-containing protein</fullName>
    </recommendedName>
</protein>
<reference evidence="3 4" key="1">
    <citation type="submission" date="2019-12" db="EMBL/GenBank/DDBJ databases">
        <title>Novel species isolated from a subtropical stream in China.</title>
        <authorList>
            <person name="Lu H."/>
        </authorList>
    </citation>
    <scope>NUCLEOTIDE SEQUENCE [LARGE SCALE GENOMIC DNA]</scope>
    <source>
        <strain evidence="3 4">CY42W</strain>
    </source>
</reference>
<organism evidence="3 4">
    <name type="scientific">Duganella levis</name>
    <dbReference type="NCBI Taxonomy" id="2692169"/>
    <lineage>
        <taxon>Bacteria</taxon>
        <taxon>Pseudomonadati</taxon>
        <taxon>Pseudomonadota</taxon>
        <taxon>Betaproteobacteria</taxon>
        <taxon>Burkholderiales</taxon>
        <taxon>Oxalobacteraceae</taxon>
        <taxon>Telluria group</taxon>
        <taxon>Duganella</taxon>
    </lineage>
</organism>
<evidence type="ECO:0000259" key="2">
    <source>
        <dbReference type="Pfam" id="PF24406"/>
    </source>
</evidence>
<dbReference type="Proteomes" id="UP000642144">
    <property type="component" value="Unassembled WGS sequence"/>
</dbReference>
<feature type="domain" description="STAND NTPase 4 small alpha/beta" evidence="2">
    <location>
        <begin position="646"/>
        <end position="702"/>
    </location>
</feature>
<dbReference type="CDD" id="cd00838">
    <property type="entry name" value="MPP_superfamily"/>
    <property type="match status" value="1"/>
</dbReference>
<comment type="caution">
    <text evidence="3">The sequence shown here is derived from an EMBL/GenBank/DDBJ whole genome shotgun (WGS) entry which is preliminary data.</text>
</comment>
<evidence type="ECO:0000259" key="1">
    <source>
        <dbReference type="Pfam" id="PF00149"/>
    </source>
</evidence>
<evidence type="ECO:0000313" key="4">
    <source>
        <dbReference type="Proteomes" id="UP000642144"/>
    </source>
</evidence>
<dbReference type="InterPro" id="IPR057123">
    <property type="entry name" value="STAND_NTPase4_dom"/>
</dbReference>
<dbReference type="SUPFAM" id="SSF52540">
    <property type="entry name" value="P-loop containing nucleoside triphosphate hydrolases"/>
    <property type="match status" value="1"/>
</dbReference>
<evidence type="ECO:0000313" key="3">
    <source>
        <dbReference type="EMBL" id="MYN30094.1"/>
    </source>
</evidence>
<dbReference type="InterPro" id="IPR029052">
    <property type="entry name" value="Metallo-depent_PP-like"/>
</dbReference>
<sequence length="1053" mass="119125">MATRILHLSDLHLNTKKDDHDQSVVIDALCDDLKIQTEKAAFDIVVFTGDLVGKGAYAGDYKAKLRINFVNKVLSATKLTKESMIFCPGNHDVELSVRDKIYEAGLQSIIIDKKSINDFIADHETNVQAFKALEKYNDFANEFSQSICVKRTPLYSSFIFEADNGKRIGFSALNSAWRATGAPNDRDCGALIVGERQVELAATFLKKCDFKIALLHHPLNWISPKEITPVQRAIARNFDLLMHGHVHEGDGHSLVSPNNNLIISGAGCLYQSRDYFDGYSIVTLDWGKNKFIQEGREYYGSRNCFDKSLRLADDGKFETDLIFSQENNFILPENSVARISESINQQLISSAISEIAPEDIGDVFVEPKLSRKPAEEIDGDTLINKKIDFLSTADIENSTENFFIWGKSESGKSTLLNYLAIKATRATALTGVVAFCIDGRLLNSVNAAVTAMIAFCDGAFKRSEIERALNFGKAVVYIDNIYLDVSSIQYQAISKLLALYPKAKYIFTASETDRLTLVEQKLPVLGVAITEVFLLPFTRKQVRSLIKNWFGDESDESSQILEGVLQLTSRLQLPRSPFLMSMVLWLSEKKIAFSPVNYATLIENFIDGLLEKLHDTNFRSEVYTFRVKQHFLSELAAKISENSYCSMSRLQLEEFAVHYFQVRPQPNAKALELVDHFFRRGILLQIGDEIRFKLECFREYFVAKRMLDNHSYLQNCVNPDNLAKFHKELDYYSALKQDDADLLKLSVQRMVELYDLTGLGIESNDYARLSAHEDSIMSAMRGSVHELISAKPSNADRESMMDDIDEHMVIGNGKPVNQSGEAKLENKGNVTVVKYDDRYANYLRHVTFCATIIRNSELVGDKELLSSAFEINMEHWAKNCIFALAQFDVIKEDLSIENASDEENENIQTFVRNAIPIAFIAMLKEALGTAKLAEVIKKFFLDRDTAELPALLAVLLYADLTLPNYIVELESFVDRNLLPASDNLIFSKLLMIYFLRRLPHGEQVKIENLLARESRTYVTGNTKLPKQNGEFVQRLRNKVRLLKTVSPDSIQDR</sequence>
<feature type="domain" description="Calcineurin-like phosphoesterase" evidence="1">
    <location>
        <begin position="4"/>
        <end position="248"/>
    </location>
</feature>
<keyword evidence="4" id="KW-1185">Reference proteome</keyword>
<dbReference type="PANTHER" id="PTHR31302">
    <property type="entry name" value="TRANSMEMBRANE PROTEIN WITH METALLOPHOSPHOESTERASE DOMAIN-RELATED"/>
    <property type="match status" value="1"/>
</dbReference>
<name>A0ABW9W825_9BURK</name>
<accession>A0ABW9W825</accession>
<dbReference type="Gene3D" id="3.60.21.10">
    <property type="match status" value="1"/>
</dbReference>